<dbReference type="PANTHER" id="PTHR31791">
    <property type="entry name" value="FRIGIDA-LIKE PROTEIN 3-RELATED"/>
    <property type="match status" value="1"/>
</dbReference>
<evidence type="ECO:0000313" key="7">
    <source>
        <dbReference type="EMBL" id="KAK4596150.1"/>
    </source>
</evidence>
<dbReference type="Pfam" id="PF07899">
    <property type="entry name" value="Frigida"/>
    <property type="match status" value="3"/>
</dbReference>
<evidence type="ECO:0000256" key="2">
    <source>
        <dbReference type="ARBA" id="ARBA00022473"/>
    </source>
</evidence>
<keyword evidence="2" id="KW-0217">Developmental protein</keyword>
<evidence type="ECO:0008006" key="9">
    <source>
        <dbReference type="Google" id="ProtNLM"/>
    </source>
</evidence>
<keyword evidence="8" id="KW-1185">Reference proteome</keyword>
<evidence type="ECO:0000313" key="8">
    <source>
        <dbReference type="Proteomes" id="UP001324115"/>
    </source>
</evidence>
<dbReference type="PANTHER" id="PTHR31791:SF60">
    <property type="entry name" value="FRIGIDA-LIKE PROTEIN 5"/>
    <property type="match status" value="1"/>
</dbReference>
<sequence>MEKVSSEFEVAEIKKQTLRKTLEQIHSSSSSLLLFSLQWKDLEEHFDTTRRFLQEQAKELESKKKRFEELELREKLLEESSRRFEAKEERFGECLKEFELKEVKLEERVKEVELREERIEERSRDFEVKEKRYGECIRELEAKEKKIEELSKELELKEKRFEEVELREGKVEECSRGLEAKEKQYGGCIRELEAKEKRLGECLKELELKEKKIEELSKELELKGERIEECSRGLGSKEEQYAERIRELDVKEKQFKARFKELELREESIELRYKEIGLKENLYAESIRELEAKEKRSEEIILNENKLGERIKELELKEKLFEKRNKELELREKRFADSLHTRVKTEPLEDFPVNNVVNNSSTASLRFCVTMDGKSLQIFLNERWKEHDSMRLEVATALRLSSDPAKLVLDAMEGFYPPRLKKGDVEFDESIVQGSCVLLLEQLLKLSPDIKPQVKQEAMRLAIDWRTKMRVDADHSLEVLGFLQLLASYGLASTFVADELVRYLVKVAKHDQMPGLCRVLRLHEKLPSKSSENWVAMDGKSLLIFLNERSKEHDSMRYEVATALLLSSDPAKLVLDAMEWFYPPHLKKGDVEFDESLVQGSCVLLLEQLLELSPDIKPQVKQEAMRLANDWRTKMRVDADHSLEVLGFLQLLASYRLASAFDADELVKYLEKVAEDDQMRDLCGVLGLDDKIPGFIQNLIEVKQLLRAIRFIYAFKLADKFPPIPLLRPYLKQLRKSANRLCRKQDRPSEEQNAALNRIIADMEDVLRCIKDHELESEISFQNLEEFVAFLRKQEAMSKATEPALGSEVQPPQQSVEKHIASANPAAPIPAPMPISIVTNNLTFPATVGQITAPVPLTPIQQYSGGKRPRTAVFADAAPNTSNGSPSAVQLIKLPHQEPASLFSNQASSVHTHVKSGQLSKESLQLYSRVASSMVRSKPDPKCSSVKENGQKLLTLFKRNQRKKKKLKLLLKKQVDYKSIRNQFSDALQSVSDPEKIVLDAMKVVFRSILKGDGGSELDVSRNFIFLLKQLPRVSLQIKPLVKDEAMKYALIWKSKLKKKRGDHLLVVAFLLFLVVYGLSSSFYADEVLGLLDTDVWRKQVPDLCQVLGLSDIMPDFIQNLIKEEQQLEAIKYICALELVDKFPPLPLLNDHFINSKRKAEELCKKGNNSLSVQLEGISKELASLRALLSYIEIYKHEAPYLPEILEKIIAELERQQTKKMCEYDDSNDKNGLLTGSKATSLQQHSELKCVAPTNKITASAASNINLVNTPESEPQEQSDSKRQKTEVPKEVPPIDSVGAASAFHSTQPPSWQRPVLFMDQRSPHLNTSAGHYSLSGHPPPASLHMNSYNSPNYPEGAIREPVYYDRPPPLGRPGVAIRGPGLYNWPMPHGGCNLPP</sequence>
<evidence type="ECO:0000256" key="6">
    <source>
        <dbReference type="SAM" id="MobiDB-lite"/>
    </source>
</evidence>
<dbReference type="GO" id="GO:0030154">
    <property type="term" value="P:cell differentiation"/>
    <property type="evidence" value="ECO:0007669"/>
    <property type="project" value="UniProtKB-KW"/>
</dbReference>
<feature type="compositionally biased region" description="Polar residues" evidence="6">
    <location>
        <begin position="1262"/>
        <end position="1278"/>
    </location>
</feature>
<evidence type="ECO:0000256" key="3">
    <source>
        <dbReference type="ARBA" id="ARBA00022782"/>
    </source>
</evidence>
<keyword evidence="4" id="KW-0287">Flowering</keyword>
<organism evidence="7 8">
    <name type="scientific">Quercus rubra</name>
    <name type="common">Northern red oak</name>
    <name type="synonym">Quercus borealis</name>
    <dbReference type="NCBI Taxonomy" id="3512"/>
    <lineage>
        <taxon>Eukaryota</taxon>
        <taxon>Viridiplantae</taxon>
        <taxon>Streptophyta</taxon>
        <taxon>Embryophyta</taxon>
        <taxon>Tracheophyta</taxon>
        <taxon>Spermatophyta</taxon>
        <taxon>Magnoliopsida</taxon>
        <taxon>eudicotyledons</taxon>
        <taxon>Gunneridae</taxon>
        <taxon>Pentapetalae</taxon>
        <taxon>rosids</taxon>
        <taxon>fabids</taxon>
        <taxon>Fagales</taxon>
        <taxon>Fagaceae</taxon>
        <taxon>Quercus</taxon>
    </lineage>
</organism>
<proteinExistence type="inferred from homology"/>
<protein>
    <recommendedName>
        <fullName evidence="9">FRIGIDA-like protein</fullName>
    </recommendedName>
</protein>
<dbReference type="Proteomes" id="UP001324115">
    <property type="component" value="Unassembled WGS sequence"/>
</dbReference>
<gene>
    <name evidence="7" type="ORF">RGQ29_014272</name>
</gene>
<dbReference type="EMBL" id="JAXUIC010000003">
    <property type="protein sequence ID" value="KAK4596150.1"/>
    <property type="molecule type" value="Genomic_DNA"/>
</dbReference>
<name>A0AAN7FTZ8_QUERU</name>
<comment type="similarity">
    <text evidence="1">Belongs to the Frigida family.</text>
</comment>
<dbReference type="InterPro" id="IPR012474">
    <property type="entry name" value="Frigida"/>
</dbReference>
<feature type="region of interest" description="Disordered" evidence="6">
    <location>
        <begin position="1262"/>
        <end position="1293"/>
    </location>
</feature>
<evidence type="ECO:0000256" key="4">
    <source>
        <dbReference type="ARBA" id="ARBA00023089"/>
    </source>
</evidence>
<feature type="compositionally biased region" description="Basic and acidic residues" evidence="6">
    <location>
        <begin position="1279"/>
        <end position="1290"/>
    </location>
</feature>
<evidence type="ECO:0000256" key="1">
    <source>
        <dbReference type="ARBA" id="ARBA00008956"/>
    </source>
</evidence>
<reference evidence="7 8" key="1">
    <citation type="journal article" date="2023" name="G3 (Bethesda)">
        <title>A haplotype-resolved chromosome-scale genome for Quercus rubra L. provides insights into the genetics of adaptive traits for red oak species.</title>
        <authorList>
            <person name="Kapoor B."/>
            <person name="Jenkins J."/>
            <person name="Schmutz J."/>
            <person name="Zhebentyayeva T."/>
            <person name="Kuelheim C."/>
            <person name="Coggeshall M."/>
            <person name="Heim C."/>
            <person name="Lasky J.R."/>
            <person name="Leites L."/>
            <person name="Islam-Faridi N."/>
            <person name="Romero-Severson J."/>
            <person name="DeLeo V.L."/>
            <person name="Lucas S.M."/>
            <person name="Lazic D."/>
            <person name="Gailing O."/>
            <person name="Carlson J."/>
            <person name="Staton M."/>
        </authorList>
    </citation>
    <scope>NUCLEOTIDE SEQUENCE [LARGE SCALE GENOMIC DNA]</scope>
    <source>
        <strain evidence="7">Pseudo-F2</strain>
    </source>
</reference>
<keyword evidence="5" id="KW-0175">Coiled coil</keyword>
<evidence type="ECO:0000256" key="5">
    <source>
        <dbReference type="SAM" id="Coils"/>
    </source>
</evidence>
<dbReference type="GO" id="GO:0009908">
    <property type="term" value="P:flower development"/>
    <property type="evidence" value="ECO:0007669"/>
    <property type="project" value="UniProtKB-KW"/>
</dbReference>
<feature type="coiled-coil region" evidence="5">
    <location>
        <begin position="50"/>
        <end position="265"/>
    </location>
</feature>
<comment type="caution">
    <text evidence="7">The sequence shown here is derived from an EMBL/GenBank/DDBJ whole genome shotgun (WGS) entry which is preliminary data.</text>
</comment>
<keyword evidence="3" id="KW-0221">Differentiation</keyword>
<accession>A0AAN7FTZ8</accession>